<name>A0A0K2UJE9_LEPSM</name>
<sequence length="62" mass="7224">ASWHPLFTTAFVCPNIHAWYVQHVPLIYVESQLCRSTSPYDSSKLFSGPSESFRRQLPRKKQ</sequence>
<feature type="non-terminal residue" evidence="2">
    <location>
        <position position="1"/>
    </location>
</feature>
<evidence type="ECO:0000313" key="2">
    <source>
        <dbReference type="EMBL" id="CDW38190.1"/>
    </source>
</evidence>
<protein>
    <submittedName>
        <fullName evidence="2">Uncharacterized protein</fullName>
    </submittedName>
</protein>
<proteinExistence type="predicted"/>
<dbReference type="AlphaFoldDB" id="A0A0K2UJE9"/>
<accession>A0A0K2UJE9</accession>
<feature type="region of interest" description="Disordered" evidence="1">
    <location>
        <begin position="38"/>
        <end position="62"/>
    </location>
</feature>
<dbReference type="EMBL" id="HACA01020829">
    <property type="protein sequence ID" value="CDW38190.1"/>
    <property type="molecule type" value="Transcribed_RNA"/>
</dbReference>
<evidence type="ECO:0000256" key="1">
    <source>
        <dbReference type="SAM" id="MobiDB-lite"/>
    </source>
</evidence>
<organism evidence="2">
    <name type="scientific">Lepeophtheirus salmonis</name>
    <name type="common">Salmon louse</name>
    <name type="synonym">Caligus salmonis</name>
    <dbReference type="NCBI Taxonomy" id="72036"/>
    <lineage>
        <taxon>Eukaryota</taxon>
        <taxon>Metazoa</taxon>
        <taxon>Ecdysozoa</taxon>
        <taxon>Arthropoda</taxon>
        <taxon>Crustacea</taxon>
        <taxon>Multicrustacea</taxon>
        <taxon>Hexanauplia</taxon>
        <taxon>Copepoda</taxon>
        <taxon>Siphonostomatoida</taxon>
        <taxon>Caligidae</taxon>
        <taxon>Lepeophtheirus</taxon>
    </lineage>
</organism>
<reference evidence="2" key="1">
    <citation type="submission" date="2014-05" db="EMBL/GenBank/DDBJ databases">
        <authorList>
            <person name="Chronopoulou M."/>
        </authorList>
    </citation>
    <scope>NUCLEOTIDE SEQUENCE</scope>
    <source>
        <tissue evidence="2">Whole organism</tissue>
    </source>
</reference>